<comment type="caution">
    <text evidence="1">The sequence shown here is derived from an EMBL/GenBank/DDBJ whole genome shotgun (WGS) entry which is preliminary data.</text>
</comment>
<dbReference type="EMBL" id="BQXU01000022">
    <property type="protein sequence ID" value="GKT48077.1"/>
    <property type="molecule type" value="Genomic_DNA"/>
</dbReference>
<keyword evidence="2" id="KW-1185">Reference proteome</keyword>
<reference evidence="1 2" key="1">
    <citation type="submission" date="2022-03" db="EMBL/GenBank/DDBJ databases">
        <title>Genome data of Colletotrichum spp.</title>
        <authorList>
            <person name="Utami Y.D."/>
            <person name="Hiruma K."/>
        </authorList>
    </citation>
    <scope>NUCLEOTIDE SEQUENCE [LARGE SCALE GENOMIC DNA]</scope>
    <source>
        <strain evidence="1 2">MAFF 239500</strain>
    </source>
</reference>
<evidence type="ECO:0000313" key="2">
    <source>
        <dbReference type="Proteomes" id="UP001055115"/>
    </source>
</evidence>
<dbReference type="Proteomes" id="UP001055115">
    <property type="component" value="Unassembled WGS sequence"/>
</dbReference>
<protein>
    <submittedName>
        <fullName evidence="1">Uncharacterized protein</fullName>
    </submittedName>
</protein>
<dbReference type="RefSeq" id="XP_049130427.1">
    <property type="nucleotide sequence ID" value="XM_049274470.1"/>
</dbReference>
<accession>A0AA37UQ41</accession>
<evidence type="ECO:0000313" key="1">
    <source>
        <dbReference type="EMBL" id="GKT48077.1"/>
    </source>
</evidence>
<dbReference type="GeneID" id="73329060"/>
<gene>
    <name evidence="1" type="ORF">ColSpa_08258</name>
</gene>
<organism evidence="1 2">
    <name type="scientific">Colletotrichum spaethianum</name>
    <dbReference type="NCBI Taxonomy" id="700344"/>
    <lineage>
        <taxon>Eukaryota</taxon>
        <taxon>Fungi</taxon>
        <taxon>Dikarya</taxon>
        <taxon>Ascomycota</taxon>
        <taxon>Pezizomycotina</taxon>
        <taxon>Sordariomycetes</taxon>
        <taxon>Hypocreomycetidae</taxon>
        <taxon>Glomerellales</taxon>
        <taxon>Glomerellaceae</taxon>
        <taxon>Colletotrichum</taxon>
        <taxon>Colletotrichum spaethianum species complex</taxon>
    </lineage>
</organism>
<dbReference type="AlphaFoldDB" id="A0AA37UQ41"/>
<sequence>MDDFFTPVSKTYLKVRPEEPLLQESEPSKKPTQIVQHSSDVTTVEAVLESLKSQPDYDSLIAVLNSLDHGTIAATGFKVARPSPEAAQVIQCLVSEIVPNYWPLLKEEASEKSSIRDAGSQPDLELLLRCLRNVTGLNAVITRMKALIQESKASAKDVKRPDLVLNLSVLLEVCSAVLSKDEHLAALWTASSSGLDSTARRRPMAHEFTALIAGGRLISVAAEANAIANPEMTARNNLWIADGQQYSKWLGRSIIYWAQSDISSEDAKLCSEVFTRSLRLGYPGKPQILQAIRSRTDPLKFLQMA</sequence>
<proteinExistence type="predicted"/>
<name>A0AA37UQ41_9PEZI</name>